<sequence length="158" mass="17549">MRLGGAANTYEDTVCRICPNGTFSVITSAHHNCSEHRSCNAAGLVQTEPTTSEKSFLLSSSTRKCPSRRLRRIVNHLNRADGHVRHNLSDLHVQINSWVASATPEQIRQLPDILMKAGANGAAERLQNKLQRIDSNLQTLGNEVEVALRTRLTIDRLQ</sequence>
<keyword evidence="2" id="KW-1185">Reference proteome</keyword>
<dbReference type="Proteomes" id="UP000831701">
    <property type="component" value="Chromosome 18"/>
</dbReference>
<organism evidence="1 2">
    <name type="scientific">Scortum barcoo</name>
    <name type="common">barcoo grunter</name>
    <dbReference type="NCBI Taxonomy" id="214431"/>
    <lineage>
        <taxon>Eukaryota</taxon>
        <taxon>Metazoa</taxon>
        <taxon>Chordata</taxon>
        <taxon>Craniata</taxon>
        <taxon>Vertebrata</taxon>
        <taxon>Euteleostomi</taxon>
        <taxon>Actinopterygii</taxon>
        <taxon>Neopterygii</taxon>
        <taxon>Teleostei</taxon>
        <taxon>Neoteleostei</taxon>
        <taxon>Acanthomorphata</taxon>
        <taxon>Eupercaria</taxon>
        <taxon>Centrarchiformes</taxon>
        <taxon>Terapontoidei</taxon>
        <taxon>Terapontidae</taxon>
        <taxon>Scortum</taxon>
    </lineage>
</organism>
<accession>A0ACB8VRC8</accession>
<reference evidence="1" key="1">
    <citation type="submission" date="2022-04" db="EMBL/GenBank/DDBJ databases">
        <title>Jade perch genome.</title>
        <authorList>
            <person name="Chao B."/>
        </authorList>
    </citation>
    <scope>NUCLEOTIDE SEQUENCE</scope>
    <source>
        <strain evidence="1">CB-2022</strain>
    </source>
</reference>
<evidence type="ECO:0000313" key="2">
    <source>
        <dbReference type="Proteomes" id="UP000831701"/>
    </source>
</evidence>
<dbReference type="EMBL" id="CM041548">
    <property type="protein sequence ID" value="KAI3358235.1"/>
    <property type="molecule type" value="Genomic_DNA"/>
</dbReference>
<proteinExistence type="predicted"/>
<evidence type="ECO:0000313" key="1">
    <source>
        <dbReference type="EMBL" id="KAI3358235.1"/>
    </source>
</evidence>
<name>A0ACB8VRC8_9TELE</name>
<protein>
    <submittedName>
        <fullName evidence="1">Uncharacterized protein</fullName>
    </submittedName>
</protein>
<gene>
    <name evidence="1" type="ORF">L3Q82_003230</name>
</gene>
<comment type="caution">
    <text evidence="1">The sequence shown here is derived from an EMBL/GenBank/DDBJ whole genome shotgun (WGS) entry which is preliminary data.</text>
</comment>